<dbReference type="PANTHER" id="PTHR33755:SF6">
    <property type="entry name" value="PLASMID STABILIZATION SYSTEM PROTEIN"/>
    <property type="match status" value="1"/>
</dbReference>
<comment type="similarity">
    <text evidence="1">Belongs to the RelE toxin family.</text>
</comment>
<dbReference type="Pfam" id="PF05016">
    <property type="entry name" value="ParE_toxin"/>
    <property type="match status" value="1"/>
</dbReference>
<dbReference type="Gene3D" id="3.30.2310.20">
    <property type="entry name" value="RelE-like"/>
    <property type="match status" value="1"/>
</dbReference>
<name>A0ABX1TRX0_9GAMM</name>
<dbReference type="InterPro" id="IPR051803">
    <property type="entry name" value="TA_system_RelE-like_toxin"/>
</dbReference>
<organism evidence="3 4">
    <name type="scientific">Candidatus Competibacter phosphatis</name>
    <dbReference type="NCBI Taxonomy" id="221280"/>
    <lineage>
        <taxon>Bacteria</taxon>
        <taxon>Pseudomonadati</taxon>
        <taxon>Pseudomonadota</taxon>
        <taxon>Gammaproteobacteria</taxon>
        <taxon>Candidatus Competibacteraceae</taxon>
        <taxon>Candidatus Competibacter</taxon>
    </lineage>
</organism>
<proteinExistence type="inferred from homology"/>
<evidence type="ECO:0000313" key="4">
    <source>
        <dbReference type="Proteomes" id="UP000760480"/>
    </source>
</evidence>
<comment type="caution">
    <text evidence="3">The sequence shown here is derived from an EMBL/GenBank/DDBJ whole genome shotgun (WGS) entry which is preliminary data.</text>
</comment>
<keyword evidence="2" id="KW-1277">Toxin-antitoxin system</keyword>
<dbReference type="PANTHER" id="PTHR33755">
    <property type="entry name" value="TOXIN PARE1-RELATED"/>
    <property type="match status" value="1"/>
</dbReference>
<dbReference type="Proteomes" id="UP000760480">
    <property type="component" value="Unassembled WGS sequence"/>
</dbReference>
<dbReference type="NCBIfam" id="TIGR02385">
    <property type="entry name" value="RelE_StbE"/>
    <property type="match status" value="1"/>
</dbReference>
<protein>
    <submittedName>
        <fullName evidence="3">Type II toxin-antitoxin system RelE/ParE family toxin</fullName>
    </submittedName>
</protein>
<evidence type="ECO:0000256" key="2">
    <source>
        <dbReference type="ARBA" id="ARBA00022649"/>
    </source>
</evidence>
<dbReference type="EMBL" id="SPMZ01000107">
    <property type="protein sequence ID" value="NMQ21421.1"/>
    <property type="molecule type" value="Genomic_DNA"/>
</dbReference>
<dbReference type="InterPro" id="IPR035093">
    <property type="entry name" value="RelE/ParE_toxin_dom_sf"/>
</dbReference>
<keyword evidence="4" id="KW-1185">Reference proteome</keyword>
<accession>A0ABX1TRX0</accession>
<reference evidence="3 4" key="1">
    <citation type="submission" date="2019-03" db="EMBL/GenBank/DDBJ databases">
        <title>Metabolic reconstructions from genomes of highly enriched 'Candidatus Accumulibacter' and 'Candidatus Competibacter' bioreactor populations.</title>
        <authorList>
            <person name="Annavajhala M.K."/>
            <person name="Welles L."/>
            <person name="Abbas B."/>
            <person name="Sorokin D."/>
            <person name="Park H."/>
            <person name="Van Loosdrecht M."/>
            <person name="Chandran K."/>
        </authorList>
    </citation>
    <scope>NUCLEOTIDE SEQUENCE [LARGE SCALE GENOMIC DNA]</scope>
    <source>
        <strain evidence="3 4">SBR_G</strain>
    </source>
</reference>
<evidence type="ECO:0000313" key="3">
    <source>
        <dbReference type="EMBL" id="NMQ21421.1"/>
    </source>
</evidence>
<evidence type="ECO:0000256" key="1">
    <source>
        <dbReference type="ARBA" id="ARBA00006226"/>
    </source>
</evidence>
<dbReference type="RefSeq" id="WP_169250687.1">
    <property type="nucleotide sequence ID" value="NZ_SPMZ01000107.1"/>
</dbReference>
<gene>
    <name evidence="3" type="ORF">E4P82_20760</name>
</gene>
<sequence>MKVRWTRPARDDLIRIQDYIAQDNPRAAFRVVETIRERTGKLVEHPRSGRTGRVEGTRELVITDTPYLVAYRIQGEWIDVLAVLHGSRQWPEGFN</sequence>
<dbReference type="InterPro" id="IPR007712">
    <property type="entry name" value="RelE/ParE_toxin"/>
</dbReference>